<comment type="caution">
    <text evidence="1">The sequence shown here is derived from an EMBL/GenBank/DDBJ whole genome shotgun (WGS) entry which is preliminary data.</text>
</comment>
<accession>A0ACC2PZ61</accession>
<evidence type="ECO:0000313" key="1">
    <source>
        <dbReference type="EMBL" id="KAJ8704221.1"/>
    </source>
</evidence>
<gene>
    <name evidence="1" type="ORF">PYW08_012945</name>
</gene>
<reference evidence="1" key="1">
    <citation type="submission" date="2023-03" db="EMBL/GenBank/DDBJ databases">
        <title>Chromosome-level genomes of two armyworms, Mythimna separata and Mythimna loreyi, provide insights into the biosynthesis and reception of sex pheromones.</title>
        <authorList>
            <person name="Zhao H."/>
        </authorList>
    </citation>
    <scope>NUCLEOTIDE SEQUENCE</scope>
    <source>
        <strain evidence="1">BeijingLab</strain>
    </source>
</reference>
<sequence>MSGEDLRHAESENAVSSFQPRLKEGHYRHNYGVPSTGLRQPLTPFRHHEIPPELFPPRLDMFRQRTFASALHFHAQIVHACKDCCLQIPWWQASKEARRFTGNHTVPPDHPYGHDPLARVQLGPRLLLQRRRPHRRPVKGHGPNDSCVEPPAGGVWSPKVWQEPLKGSTRPIQLGSQTSEMLLEIPSAVEDKSQVLHRRPDADVNPPYR</sequence>
<evidence type="ECO:0000313" key="2">
    <source>
        <dbReference type="Proteomes" id="UP001231649"/>
    </source>
</evidence>
<name>A0ACC2PZ61_9NEOP</name>
<organism evidence="1 2">
    <name type="scientific">Mythimna loreyi</name>
    <dbReference type="NCBI Taxonomy" id="667449"/>
    <lineage>
        <taxon>Eukaryota</taxon>
        <taxon>Metazoa</taxon>
        <taxon>Ecdysozoa</taxon>
        <taxon>Arthropoda</taxon>
        <taxon>Hexapoda</taxon>
        <taxon>Insecta</taxon>
        <taxon>Pterygota</taxon>
        <taxon>Neoptera</taxon>
        <taxon>Endopterygota</taxon>
        <taxon>Lepidoptera</taxon>
        <taxon>Glossata</taxon>
        <taxon>Ditrysia</taxon>
        <taxon>Noctuoidea</taxon>
        <taxon>Noctuidae</taxon>
        <taxon>Noctuinae</taxon>
        <taxon>Hadenini</taxon>
        <taxon>Mythimna</taxon>
    </lineage>
</organism>
<proteinExistence type="predicted"/>
<protein>
    <submittedName>
        <fullName evidence="1">Uncharacterized protein</fullName>
    </submittedName>
</protein>
<dbReference type="Proteomes" id="UP001231649">
    <property type="component" value="Chromosome 32"/>
</dbReference>
<dbReference type="EMBL" id="CM056808">
    <property type="protein sequence ID" value="KAJ8704221.1"/>
    <property type="molecule type" value="Genomic_DNA"/>
</dbReference>
<keyword evidence="2" id="KW-1185">Reference proteome</keyword>